<accession>A0A0R3CRY9</accession>
<gene>
    <name evidence="2" type="ORF">AOQ72_16735</name>
</gene>
<dbReference type="Proteomes" id="UP000051380">
    <property type="component" value="Unassembled WGS sequence"/>
</dbReference>
<dbReference type="InterPro" id="IPR029063">
    <property type="entry name" value="SAM-dependent_MTases_sf"/>
</dbReference>
<organism evidence="2 3">
    <name type="scientific">Bradyrhizobium yuanmingense</name>
    <dbReference type="NCBI Taxonomy" id="108015"/>
    <lineage>
        <taxon>Bacteria</taxon>
        <taxon>Pseudomonadati</taxon>
        <taxon>Pseudomonadota</taxon>
        <taxon>Alphaproteobacteria</taxon>
        <taxon>Hyphomicrobiales</taxon>
        <taxon>Nitrobacteraceae</taxon>
        <taxon>Bradyrhizobium</taxon>
    </lineage>
</organism>
<comment type="caution">
    <text evidence="2">The sequence shown here is derived from an EMBL/GenBank/DDBJ whole genome shotgun (WGS) entry which is preliminary data.</text>
</comment>
<sequence>MARSHNKVPLFEIAISDRSGRIDFHPSSADGEMKYWALSGSIRRPKNHLTEYDLVRFDSPISVETQRLDDWCSKANLNKIDLIWMDVQGDVWVNAMAC</sequence>
<dbReference type="Pfam" id="PF05050">
    <property type="entry name" value="Methyltransf_21"/>
    <property type="match status" value="1"/>
</dbReference>
<evidence type="ECO:0000313" key="3">
    <source>
        <dbReference type="Proteomes" id="UP000051380"/>
    </source>
</evidence>
<dbReference type="InterPro" id="IPR006342">
    <property type="entry name" value="FkbM_mtfrase"/>
</dbReference>
<dbReference type="Gene3D" id="3.40.50.150">
    <property type="entry name" value="Vaccinia Virus protein VP39"/>
    <property type="match status" value="1"/>
</dbReference>
<evidence type="ECO:0000313" key="2">
    <source>
        <dbReference type="EMBL" id="KRP98749.1"/>
    </source>
</evidence>
<feature type="domain" description="Methyltransferase FkbM" evidence="1">
    <location>
        <begin position="9"/>
        <end position="89"/>
    </location>
</feature>
<dbReference type="NCBIfam" id="TIGR01444">
    <property type="entry name" value="fkbM_fam"/>
    <property type="match status" value="1"/>
</dbReference>
<name>A0A0R3CRY9_9BRAD</name>
<dbReference type="EMBL" id="LJYF01000018">
    <property type="protein sequence ID" value="KRP98749.1"/>
    <property type="molecule type" value="Genomic_DNA"/>
</dbReference>
<evidence type="ECO:0000259" key="1">
    <source>
        <dbReference type="Pfam" id="PF05050"/>
    </source>
</evidence>
<protein>
    <recommendedName>
        <fullName evidence="1">Methyltransferase FkbM domain-containing protein</fullName>
    </recommendedName>
</protein>
<dbReference type="PANTHER" id="PTHR36973:SF4">
    <property type="entry name" value="NODULATION PROTEIN"/>
    <property type="match status" value="1"/>
</dbReference>
<dbReference type="GO" id="GO:0008171">
    <property type="term" value="F:O-methyltransferase activity"/>
    <property type="evidence" value="ECO:0007669"/>
    <property type="project" value="TreeGrafter"/>
</dbReference>
<dbReference type="AlphaFoldDB" id="A0A0R3CRY9"/>
<dbReference type="SUPFAM" id="SSF53335">
    <property type="entry name" value="S-adenosyl-L-methionine-dependent methyltransferases"/>
    <property type="match status" value="1"/>
</dbReference>
<proteinExistence type="predicted"/>
<dbReference type="InterPro" id="IPR053188">
    <property type="entry name" value="FkbM_Methyltransferase"/>
</dbReference>
<dbReference type="PANTHER" id="PTHR36973">
    <property type="entry name" value="SLL1456 PROTEIN-RELATED"/>
    <property type="match status" value="1"/>
</dbReference>
<reference evidence="2 3" key="1">
    <citation type="submission" date="2015-09" db="EMBL/GenBank/DDBJ databases">
        <title>Draft Genome Sequence of the Strain BR 3267 (Bradyrhizobium yuanmingense) recommended as inoculant for cowpea in Brazil.</title>
        <authorList>
            <person name="Simoes-Araujo J.L."/>
            <person name="Zilli J.E."/>
        </authorList>
    </citation>
    <scope>NUCLEOTIDE SEQUENCE [LARGE SCALE GENOMIC DNA]</scope>
    <source>
        <strain evidence="2 3">BR3267</strain>
    </source>
</reference>